<sequence>MKRTISGILALLMTTTLLTGCGSLKDDDTIVTVDSHTVTAGVANFYTRFNQAEYETYYSAYLGEDFWGNEAAEGKTYEESVKETALEQLEEMAILQDHMKDYKVEVTEEEEAAITKTAKAFVENNDKKTIETVSGTKENVEEVLKLMTIQKKMKDAIGAEVSTEVSDEEAAQKQMDYVSFLYKEQDESGTQVDVTDEAKKAEIKKSAEDFANGVASAPDFKAYATEQGQEPVSTTFDKDSTSLTAQFLEAVDQLAEGATSGVIETDNGCYVAKVNTYLDREATDAKKEQIVTERQNDHYTETVEKWLKEADVKVNKGNWKKVSLDKVSVKMYQEPVEDTGATE</sequence>
<evidence type="ECO:0000256" key="3">
    <source>
        <dbReference type="ARBA" id="ARBA00022729"/>
    </source>
</evidence>
<evidence type="ECO:0000256" key="4">
    <source>
        <dbReference type="ARBA" id="ARBA00023110"/>
    </source>
</evidence>
<dbReference type="PANTHER" id="PTHR47245">
    <property type="entry name" value="PEPTIDYLPROLYL ISOMERASE"/>
    <property type="match status" value="1"/>
</dbReference>
<feature type="signal peptide" evidence="6">
    <location>
        <begin position="1"/>
        <end position="19"/>
    </location>
</feature>
<dbReference type="EMBL" id="JAMZFV010000001">
    <property type="protein sequence ID" value="MCP1108638.1"/>
    <property type="molecule type" value="Genomic_DNA"/>
</dbReference>
<dbReference type="EC" id="5.2.1.8" evidence="2"/>
<dbReference type="PROSITE" id="PS51257">
    <property type="entry name" value="PROKAR_LIPOPROTEIN"/>
    <property type="match status" value="1"/>
</dbReference>
<evidence type="ECO:0000256" key="6">
    <source>
        <dbReference type="SAM" id="SignalP"/>
    </source>
</evidence>
<reference evidence="8 9" key="1">
    <citation type="journal article" date="2022" name="Genome Biol. Evol.">
        <title>Host diet, physiology and behaviors set the stage for Lachnospiraceae cladogenesis.</title>
        <authorList>
            <person name="Vera-Ponce De Leon A."/>
            <person name="Schneider M."/>
            <person name="Jahnes B.C."/>
            <person name="Sadowski V."/>
            <person name="Camuy-Velez L.A."/>
            <person name="Duan J."/>
            <person name="Sabree Z.L."/>
        </authorList>
    </citation>
    <scope>NUCLEOTIDE SEQUENCE [LARGE SCALE GENOMIC DNA]</scope>
    <source>
        <strain evidence="8 9">PAL227</strain>
    </source>
</reference>
<gene>
    <name evidence="8" type="ORF">NK118_00035</name>
</gene>
<keyword evidence="3 6" id="KW-0732">Signal</keyword>
<dbReference type="RefSeq" id="WP_262067548.1">
    <property type="nucleotide sequence ID" value="NZ_JAMXOC010000001.1"/>
</dbReference>
<evidence type="ECO:0000256" key="2">
    <source>
        <dbReference type="ARBA" id="ARBA00013194"/>
    </source>
</evidence>
<organism evidence="8 9">
    <name type="scientific">Ohessyouella blattaphilus</name>
    <dbReference type="NCBI Taxonomy" id="2949333"/>
    <lineage>
        <taxon>Bacteria</taxon>
        <taxon>Bacillati</taxon>
        <taxon>Bacillota</taxon>
        <taxon>Clostridia</taxon>
        <taxon>Lachnospirales</taxon>
        <taxon>Lachnospiraceae</taxon>
        <taxon>Ohessyouella</taxon>
    </lineage>
</organism>
<dbReference type="InterPro" id="IPR000297">
    <property type="entry name" value="PPIase_PpiC"/>
</dbReference>
<keyword evidence="5 8" id="KW-0413">Isomerase</keyword>
<dbReference type="Gene3D" id="3.10.50.40">
    <property type="match status" value="1"/>
</dbReference>
<dbReference type="InterPro" id="IPR050245">
    <property type="entry name" value="PrsA_foldase"/>
</dbReference>
<proteinExistence type="predicted"/>
<evidence type="ECO:0000256" key="1">
    <source>
        <dbReference type="ARBA" id="ARBA00000971"/>
    </source>
</evidence>
<comment type="catalytic activity">
    <reaction evidence="1">
        <text>[protein]-peptidylproline (omega=180) = [protein]-peptidylproline (omega=0)</text>
        <dbReference type="Rhea" id="RHEA:16237"/>
        <dbReference type="Rhea" id="RHEA-COMP:10747"/>
        <dbReference type="Rhea" id="RHEA-COMP:10748"/>
        <dbReference type="ChEBI" id="CHEBI:83833"/>
        <dbReference type="ChEBI" id="CHEBI:83834"/>
        <dbReference type="EC" id="5.2.1.8"/>
    </reaction>
</comment>
<evidence type="ECO:0000313" key="9">
    <source>
        <dbReference type="Proteomes" id="UP001523565"/>
    </source>
</evidence>
<evidence type="ECO:0000313" key="8">
    <source>
        <dbReference type="EMBL" id="MCP1108638.1"/>
    </source>
</evidence>
<evidence type="ECO:0000259" key="7">
    <source>
        <dbReference type="Pfam" id="PF00639"/>
    </source>
</evidence>
<protein>
    <recommendedName>
        <fullName evidence="2">peptidylprolyl isomerase</fullName>
        <ecNumber evidence="2">5.2.1.8</ecNumber>
    </recommendedName>
</protein>
<dbReference type="GO" id="GO:0016853">
    <property type="term" value="F:isomerase activity"/>
    <property type="evidence" value="ECO:0007669"/>
    <property type="project" value="UniProtKB-KW"/>
</dbReference>
<keyword evidence="9" id="KW-1185">Reference proteome</keyword>
<keyword evidence="4" id="KW-0697">Rotamase</keyword>
<dbReference type="Proteomes" id="UP001523565">
    <property type="component" value="Unassembled WGS sequence"/>
</dbReference>
<accession>A0ABT1ED65</accession>
<feature type="domain" description="PpiC" evidence="7">
    <location>
        <begin position="195"/>
        <end position="275"/>
    </location>
</feature>
<dbReference type="InterPro" id="IPR046357">
    <property type="entry name" value="PPIase_dom_sf"/>
</dbReference>
<name>A0ABT1ED65_9FIRM</name>
<comment type="caution">
    <text evidence="8">The sequence shown here is derived from an EMBL/GenBank/DDBJ whole genome shotgun (WGS) entry which is preliminary data.</text>
</comment>
<evidence type="ECO:0000256" key="5">
    <source>
        <dbReference type="ARBA" id="ARBA00023235"/>
    </source>
</evidence>
<dbReference type="PANTHER" id="PTHR47245:SF1">
    <property type="entry name" value="FOLDASE PROTEIN PRSA"/>
    <property type="match status" value="1"/>
</dbReference>
<feature type="chain" id="PRO_5046349328" description="peptidylprolyl isomerase" evidence="6">
    <location>
        <begin position="20"/>
        <end position="343"/>
    </location>
</feature>
<dbReference type="InterPro" id="IPR027304">
    <property type="entry name" value="Trigger_fact/SurA_dom_sf"/>
</dbReference>
<dbReference type="Pfam" id="PF00639">
    <property type="entry name" value="Rotamase"/>
    <property type="match status" value="1"/>
</dbReference>
<dbReference type="SUPFAM" id="SSF54534">
    <property type="entry name" value="FKBP-like"/>
    <property type="match status" value="1"/>
</dbReference>
<dbReference type="SUPFAM" id="SSF109998">
    <property type="entry name" value="Triger factor/SurA peptide-binding domain-like"/>
    <property type="match status" value="1"/>
</dbReference>